<sequence>MAPHHHSVINHPCHPKHPLSLLSSPPYPQGIFNCDACSRPDKGFCYHCKECKVDLHVHCASMPLSVNHNSHPQHHLTLTYEILYPTKDFSCDICKKSGSKCWIYRCNSCAFDAHLNCATTAGSTSIQRSVSVQQSQPMFQHQVSVQQSQPMFQHQVSLPAAGYNQQTRQVVFQNQNSFPGPAQARNKPAPTGYNFATNQNPNYYAMNNNQPGFGAPARVQQANFQNQLGNNPSVGASMTLGFYNGVGQQAGQTFVQSMLGGSALGGGNDESSSSASSLLKLFLF</sequence>
<dbReference type="PANTHER" id="PTHR46288">
    <property type="entry name" value="PHORBOL-ESTER/DAG-TYPE DOMAIN-CONTAINING PROTEIN"/>
    <property type="match status" value="1"/>
</dbReference>
<protein>
    <recommendedName>
        <fullName evidence="2">DC1 domain-containing protein</fullName>
    </recommendedName>
</protein>
<organism evidence="3 4">
    <name type="scientific">Papaver somniferum</name>
    <name type="common">Opium poppy</name>
    <dbReference type="NCBI Taxonomy" id="3469"/>
    <lineage>
        <taxon>Eukaryota</taxon>
        <taxon>Viridiplantae</taxon>
        <taxon>Streptophyta</taxon>
        <taxon>Embryophyta</taxon>
        <taxon>Tracheophyta</taxon>
        <taxon>Spermatophyta</taxon>
        <taxon>Magnoliopsida</taxon>
        <taxon>Ranunculales</taxon>
        <taxon>Papaveraceae</taxon>
        <taxon>Papaveroideae</taxon>
        <taxon>Papaver</taxon>
    </lineage>
</organism>
<keyword evidence="4" id="KW-1185">Reference proteome</keyword>
<reference evidence="3 4" key="1">
    <citation type="journal article" date="2018" name="Science">
        <title>The opium poppy genome and morphinan production.</title>
        <authorList>
            <person name="Guo L."/>
            <person name="Winzer T."/>
            <person name="Yang X."/>
            <person name="Li Y."/>
            <person name="Ning Z."/>
            <person name="He Z."/>
            <person name="Teodor R."/>
            <person name="Lu Y."/>
            <person name="Bowser T.A."/>
            <person name="Graham I.A."/>
            <person name="Ye K."/>
        </authorList>
    </citation>
    <scope>NUCLEOTIDE SEQUENCE [LARGE SCALE GENOMIC DNA]</scope>
    <source>
        <strain evidence="4">cv. HN1</strain>
        <tissue evidence="3">Leaves</tissue>
    </source>
</reference>
<feature type="domain" description="DC1" evidence="2">
    <location>
        <begin position="12"/>
        <end position="60"/>
    </location>
</feature>
<dbReference type="InterPro" id="IPR046349">
    <property type="entry name" value="C1-like_sf"/>
</dbReference>
<evidence type="ECO:0000313" key="4">
    <source>
        <dbReference type="Proteomes" id="UP000316621"/>
    </source>
</evidence>
<evidence type="ECO:0000259" key="2">
    <source>
        <dbReference type="Pfam" id="PF03107"/>
    </source>
</evidence>
<dbReference type="InterPro" id="IPR004146">
    <property type="entry name" value="DC1"/>
</dbReference>
<gene>
    <name evidence="3" type="ORF">C5167_018435</name>
</gene>
<feature type="domain" description="DC1" evidence="2">
    <location>
        <begin position="69"/>
        <end position="118"/>
    </location>
</feature>
<evidence type="ECO:0000256" key="1">
    <source>
        <dbReference type="ARBA" id="ARBA00022737"/>
    </source>
</evidence>
<accession>A0A4Y7IRB5</accession>
<dbReference type="Proteomes" id="UP000316621">
    <property type="component" value="Chromosome 2"/>
</dbReference>
<dbReference type="PANTHER" id="PTHR46288:SF80">
    <property type="entry name" value="CYSTEINE_HISTIDINE-RICH C1 DOMAIN FAMILY PROTEIN"/>
    <property type="match status" value="1"/>
</dbReference>
<dbReference type="SUPFAM" id="SSF57889">
    <property type="entry name" value="Cysteine-rich domain"/>
    <property type="match status" value="1"/>
</dbReference>
<keyword evidence="1" id="KW-0677">Repeat</keyword>
<dbReference type="OMA" id="CKECKVD"/>
<dbReference type="AlphaFoldDB" id="A0A4Y7IRB5"/>
<dbReference type="Gramene" id="RZC50018">
    <property type="protein sequence ID" value="RZC50018"/>
    <property type="gene ID" value="C5167_018435"/>
</dbReference>
<name>A0A4Y7IRB5_PAPSO</name>
<dbReference type="OrthoDB" id="1877533at2759"/>
<proteinExistence type="predicted"/>
<dbReference type="EMBL" id="CM010716">
    <property type="protein sequence ID" value="RZC50018.1"/>
    <property type="molecule type" value="Genomic_DNA"/>
</dbReference>
<dbReference type="Pfam" id="PF03107">
    <property type="entry name" value="C1_2"/>
    <property type="match status" value="2"/>
</dbReference>
<evidence type="ECO:0000313" key="3">
    <source>
        <dbReference type="EMBL" id="RZC50018.1"/>
    </source>
</evidence>